<dbReference type="EMBL" id="PYVF01000003">
    <property type="protein sequence ID" value="PTB90317.1"/>
    <property type="molecule type" value="Genomic_DNA"/>
</dbReference>
<dbReference type="SUPFAM" id="SSF69318">
    <property type="entry name" value="Integrin alpha N-terminal domain"/>
    <property type="match status" value="1"/>
</dbReference>
<dbReference type="Proteomes" id="UP000243022">
    <property type="component" value="Unassembled WGS sequence"/>
</dbReference>
<dbReference type="PANTHER" id="PTHR39431:SF1">
    <property type="entry name" value="FRPA_C-RELATED PROTEIN"/>
    <property type="match status" value="1"/>
</dbReference>
<evidence type="ECO:0000313" key="2">
    <source>
        <dbReference type="EMBL" id="PTB83237.1"/>
    </source>
</evidence>
<dbReference type="Gene3D" id="3.80.10.10">
    <property type="entry name" value="Ribonuclease Inhibitor"/>
    <property type="match status" value="1"/>
</dbReference>
<feature type="signal peptide" evidence="1">
    <location>
        <begin position="1"/>
        <end position="23"/>
    </location>
</feature>
<dbReference type="Gene3D" id="2.130.10.130">
    <property type="entry name" value="Integrin alpha, N-terminal"/>
    <property type="match status" value="1"/>
</dbReference>
<sequence length="1102" mass="123082">MLCLKLRYILLSACIFGSLTTPAASGLASELELAPNTPISQLQVGSEILIELTNQSESFRVEQTILNDSGSRTVIAKPVTGGSDGFYIGTFYKDYKSITMVVDGQSYFEDSFATQGLVVSDIQKQFSTAIGNWPRAIVQPDGHDADKLMKEWAETAAATDDTATIDIHFHFNELVQSHYGEALQARIDHIVNATNMFFEASDIHLKVAAKSSFMDNPHRPSRDMLGSYLFFEHGKPAEYDFRTLHGHDVVLLLNLNFAPEYGCAFTSNVNPLIENYSAHAVGVVSIDCPDESLARAIATTLGVQRSHYSGIPENSTFDFGFGHGEKGKFYTMMPNRDDFLTSSNPLPQKVYRFSSPLTQCEGSPCGIAEGEPLAADAVRAVNLVRFAAANSNTPIQDKRHFNDLIEDVPDRTLRNCLEHYRFDKENPRSSYVSTWGDSLICSSPIQDLTGIGAFTSFTTLAINVRSGDMSELAKLTSLKHLQIEGDRNTWGTDAFGELINLETLVIEGLHIENPEVLNKLVKLRELTFLSRRQDFRDVQSLGGMTSLEKLILEAPMLDNLDIFSEISTLQYVKINQSQITSLAPMGNWKSKPTYVDFNRNQIVGSKGLEAHPQLEFLHLESNHNLGDLDGLRHSNELLELTLFGSAIRSFAPISQLPKLRKLSLSSNDVTHLDDLPPFNDLYSIKIYLLQGDDAGPLLLKVPKLLANAERFGQRAGIGYSLQRAPCWQRDYFVLLNEHDVFDNIYVTGCRPVGYDLDYDSDGMSNRDEIQLRRNPLIAETPETQRKALDLIDFDADQKSDLLVRNPSTFFNYGRTSHQNFIQRIVFGLSKADIPLVGDYDGDGISDLIMRRPSTSMWYINTSSDPGPRGDYIQRIRFGLQAEDVPFVADFDGDGRDDIGVYRSATRTWYLRTPSDPGLRGDFIQRITFPVDVYEQPFVGDFDGDGRFDVGLIQSNTGETLIYFSVYKEFYGTYGFTLEKGDIFVPADYDGDGITDYAYRRPSQHLWYIKGSIGAKHFSGTRTEITFGLNEEDIPIVADYDGDGLADIAVRRPSTSMQYILNSSGEPGPHGDGIQRIKFGLQQHYIPVAAPISIKMKMLAEQQ</sequence>
<proteinExistence type="predicted"/>
<evidence type="ECO:0000313" key="4">
    <source>
        <dbReference type="Proteomes" id="UP000242087"/>
    </source>
</evidence>
<dbReference type="InterPro" id="IPR028994">
    <property type="entry name" value="Integrin_alpha_N"/>
</dbReference>
<evidence type="ECO:0000256" key="1">
    <source>
        <dbReference type="SAM" id="SignalP"/>
    </source>
</evidence>
<comment type="caution">
    <text evidence="2">The sequence shown here is derived from an EMBL/GenBank/DDBJ whole genome shotgun (WGS) entry which is preliminary data.</text>
</comment>
<keyword evidence="1" id="KW-0732">Signal</keyword>
<dbReference type="AlphaFoldDB" id="A0A2T4CNS8"/>
<accession>A0A2T4CNS8</accession>
<evidence type="ECO:0000313" key="5">
    <source>
        <dbReference type="Proteomes" id="UP000243022"/>
    </source>
</evidence>
<protein>
    <recommendedName>
        <fullName evidence="6">FG-GAP repeat protein</fullName>
    </recommendedName>
</protein>
<dbReference type="EMBL" id="PYVS01000004">
    <property type="protein sequence ID" value="PTB83237.1"/>
    <property type="molecule type" value="Genomic_DNA"/>
</dbReference>
<organism evidence="2 5">
    <name type="scientific">Pseudidiomarina aestuarii</name>
    <dbReference type="NCBI Taxonomy" id="624146"/>
    <lineage>
        <taxon>Bacteria</taxon>
        <taxon>Pseudomonadati</taxon>
        <taxon>Pseudomonadota</taxon>
        <taxon>Gammaproteobacteria</taxon>
        <taxon>Alteromonadales</taxon>
        <taxon>Idiomarinaceae</taxon>
        <taxon>Pseudidiomarina</taxon>
    </lineage>
</organism>
<gene>
    <name evidence="3" type="ORF">C9927_00490</name>
    <name evidence="2" type="ORF">C9986_00505</name>
</gene>
<reference evidence="4 5" key="1">
    <citation type="submission" date="2018-03" db="EMBL/GenBank/DDBJ databases">
        <title>Cross-interface Injection: A General Nanoliter Liquid Handling Method Applied to Single Cells Genome Amplification Automated Nanoliter Liquid Handling Applied to Single Cell Multiple Displacement Amplification.</title>
        <authorList>
            <person name="Yun J."/>
            <person name="Xu P."/>
            <person name="Xu J."/>
            <person name="Dai X."/>
            <person name="Wang Y."/>
            <person name="Zheng X."/>
            <person name="Cao C."/>
            <person name="Yi Q."/>
            <person name="Zhu Y."/>
            <person name="Wang L."/>
            <person name="Dong Z."/>
            <person name="Huang Y."/>
            <person name="Huang L."/>
            <person name="Du W."/>
        </authorList>
    </citation>
    <scope>NUCLEOTIDE SEQUENCE [LARGE SCALE GENOMIC DNA]</scope>
    <source>
        <strain evidence="3 4">A12-4</strain>
        <strain evidence="2 5">Z-E1-2</strain>
    </source>
</reference>
<dbReference type="SUPFAM" id="SSF52058">
    <property type="entry name" value="L domain-like"/>
    <property type="match status" value="1"/>
</dbReference>
<dbReference type="PROSITE" id="PS51450">
    <property type="entry name" value="LRR"/>
    <property type="match status" value="1"/>
</dbReference>
<dbReference type="Proteomes" id="UP000242087">
    <property type="component" value="Unassembled WGS sequence"/>
</dbReference>
<name>A0A2T4CNS8_9GAMM</name>
<dbReference type="PANTHER" id="PTHR39431">
    <property type="entry name" value="FRPA/C-RELATED PROTEIN"/>
    <property type="match status" value="1"/>
</dbReference>
<dbReference type="InterPro" id="IPR032675">
    <property type="entry name" value="LRR_dom_sf"/>
</dbReference>
<feature type="chain" id="PRO_5036322833" description="FG-GAP repeat protein" evidence="1">
    <location>
        <begin position="24"/>
        <end position="1102"/>
    </location>
</feature>
<evidence type="ECO:0008006" key="6">
    <source>
        <dbReference type="Google" id="ProtNLM"/>
    </source>
</evidence>
<dbReference type="InterPro" id="IPR001611">
    <property type="entry name" value="Leu-rich_rpt"/>
</dbReference>
<evidence type="ECO:0000313" key="3">
    <source>
        <dbReference type="EMBL" id="PTB90317.1"/>
    </source>
</evidence>